<reference evidence="2 3" key="1">
    <citation type="submission" date="2013-12" db="EMBL/GenBank/DDBJ databases">
        <title>NBRP : Genome information of microbial organism related human and environment.</title>
        <authorList>
            <person name="Hattori M."/>
            <person name="Oshima K."/>
            <person name="Inaba H."/>
            <person name="Suda W."/>
            <person name="Sakamoto M."/>
            <person name="Iino T."/>
            <person name="Kitahara M."/>
            <person name="Oshida Y."/>
            <person name="Iida T."/>
            <person name="Kudo T."/>
            <person name="Itoh T."/>
            <person name="Ahmed I."/>
            <person name="Ohkuma M."/>
        </authorList>
    </citation>
    <scope>NUCLEOTIDE SEQUENCE [LARGE SCALE GENOMIC DNA]</scope>
    <source>
        <strain evidence="2 3">JCM 21738</strain>
    </source>
</reference>
<keyword evidence="1" id="KW-1133">Transmembrane helix</keyword>
<gene>
    <name evidence="2" type="ORF">JCM21738_1720</name>
</gene>
<sequence length="261" mass="30694">MRIWRYDQQQYTEKGLCEKARIQLKFWKLALLIIIILLLIGGLFYFQKKQEEKYHGLPIIPERTTDIPLYKGLKPDSPVYITKGNHWEEIFHFYENELPKNGWSLRMSQASSDNNEDGAGFISYWEKDNTPWVLSISAAYFKNSNKTEVGFDKSDRLNAAPWIDTEVSEICINEQPDRSDECFRMTDRQTIEQIVNLINGAIVAEQQQVYYNGKSVIDFGSIIIDVYYDLEKGIYFVSDNGIKWMKPEREFFELTKISKEY</sequence>
<dbReference type="Proteomes" id="UP000018949">
    <property type="component" value="Unassembled WGS sequence"/>
</dbReference>
<protein>
    <submittedName>
        <fullName evidence="2">Uncharacterized protein</fullName>
    </submittedName>
</protein>
<dbReference type="eggNOG" id="ENOG5030D18">
    <property type="taxonomic scope" value="Bacteria"/>
</dbReference>
<keyword evidence="1" id="KW-0812">Transmembrane</keyword>
<evidence type="ECO:0000256" key="1">
    <source>
        <dbReference type="SAM" id="Phobius"/>
    </source>
</evidence>
<keyword evidence="3" id="KW-1185">Reference proteome</keyword>
<evidence type="ECO:0000313" key="2">
    <source>
        <dbReference type="EMBL" id="GAE44960.1"/>
    </source>
</evidence>
<comment type="caution">
    <text evidence="2">The sequence shown here is derived from an EMBL/GenBank/DDBJ whole genome shotgun (WGS) entry which is preliminary data.</text>
</comment>
<keyword evidence="1" id="KW-0472">Membrane</keyword>
<feature type="transmembrane region" description="Helical" evidence="1">
    <location>
        <begin position="26"/>
        <end position="46"/>
    </location>
</feature>
<proteinExistence type="predicted"/>
<dbReference type="AlphaFoldDB" id="W4RKL6"/>
<name>W4RKL6_9BACI</name>
<dbReference type="EMBL" id="BAUW01000014">
    <property type="protein sequence ID" value="GAE44960.1"/>
    <property type="molecule type" value="Genomic_DNA"/>
</dbReference>
<evidence type="ECO:0000313" key="3">
    <source>
        <dbReference type="Proteomes" id="UP000018949"/>
    </source>
</evidence>
<accession>W4RKL6</accession>
<organism evidence="2 3">
    <name type="scientific">Mesobacillus boroniphilus JCM 21738</name>
    <dbReference type="NCBI Taxonomy" id="1294265"/>
    <lineage>
        <taxon>Bacteria</taxon>
        <taxon>Bacillati</taxon>
        <taxon>Bacillota</taxon>
        <taxon>Bacilli</taxon>
        <taxon>Bacillales</taxon>
        <taxon>Bacillaceae</taxon>
        <taxon>Mesobacillus</taxon>
    </lineage>
</organism>